<keyword evidence="3" id="KW-1185">Reference proteome</keyword>
<dbReference type="Gene3D" id="2.70.98.10">
    <property type="match status" value="1"/>
</dbReference>
<dbReference type="EMBL" id="BAAAOH010000001">
    <property type="protein sequence ID" value="GAA1972172.1"/>
    <property type="molecule type" value="Genomic_DNA"/>
</dbReference>
<dbReference type="InterPro" id="IPR033396">
    <property type="entry name" value="DUF5107"/>
</dbReference>
<protein>
    <submittedName>
        <fullName evidence="2">DUF5107 domain-containing protein</fullName>
    </submittedName>
</protein>
<reference evidence="3" key="1">
    <citation type="journal article" date="2019" name="Int. J. Syst. Evol. Microbiol.">
        <title>The Global Catalogue of Microorganisms (GCM) 10K type strain sequencing project: providing services to taxonomists for standard genome sequencing and annotation.</title>
        <authorList>
            <consortium name="The Broad Institute Genomics Platform"/>
            <consortium name="The Broad Institute Genome Sequencing Center for Infectious Disease"/>
            <person name="Wu L."/>
            <person name="Ma J."/>
        </authorList>
    </citation>
    <scope>NUCLEOTIDE SEQUENCE [LARGE SCALE GENOMIC DNA]</scope>
    <source>
        <strain evidence="3">JCM 14902</strain>
    </source>
</reference>
<dbReference type="SUPFAM" id="SSF48452">
    <property type="entry name" value="TPR-like"/>
    <property type="match status" value="2"/>
</dbReference>
<name>A0ABP5D0N0_9MICO</name>
<dbReference type="Proteomes" id="UP001500326">
    <property type="component" value="Unassembled WGS sequence"/>
</dbReference>
<dbReference type="InterPro" id="IPR014718">
    <property type="entry name" value="GH-type_carb-bd"/>
</dbReference>
<proteinExistence type="predicted"/>
<dbReference type="Pfam" id="PF17128">
    <property type="entry name" value="DUF5107"/>
    <property type="match status" value="1"/>
</dbReference>
<dbReference type="Gene3D" id="1.25.40.10">
    <property type="entry name" value="Tetratricopeptide repeat domain"/>
    <property type="match status" value="2"/>
</dbReference>
<sequence>MTIEATTGPDVQATGQPFTLPEAPGDLKRRLDAGQAIAWYEAVEIPTYEPHEPSTFPMYLDHRVYQGSSGRVYPLPFTERIDSAPTMRRWSAIHVENQYIRVMILPELGGRIHVAYDKTTDYDFFYRNNVIKPALVGLAGAWMSGGVEFNWPQHHRPATFLPVESTVENHDDGSVTVWCSDHDPFARMRGTHGIHLEPDTSTIRLDVRLHNRTSLPQTFLWWANVAVRVHDDYQSFFPEDVRFVADHARRAITAFPQADRPYYGVDYQERAAETPGADRIDYFRNIPVPTSYMVVDTDHEFFGGFDHAVGAGFVHWADRRVAPGKKQWTWGNAPFGQAWDRLLTDADGPYVELMAGVYTDNQPDFSWIAPGESKRFSQYWYPIPAIGVAHEATPDAAIHVEHDSVFSAALAVTSPQSGARLRVLSPAGDEVFADSADLVPGAPWKVTVHVPYAAGMTIALESSDATVLVEWTAPVEFEGAAEPWTATAPPAPAEVGSVDELFYIGLHLVQYRHPSRSPLPYWTEAIRRDPWDSRVLTALAELAFRAADYEVAFEHAERALARITGRNGNPRHTETLYLLGLIESRRGNDRAARTAFAKASWDAAFVTPAGLEMARQSARSGRFEAALHDLDELDAVASDDRRRGPLQVVVLRRLGRHAEAHAILERLRTQEPLNPTLAYLDSGQLPTDGHLALDVALELGQSGEDDAALEVLAAVSRMGANGSGNVGPLAHYHRAVILGRLGRTADAAAERAAARSSDRRWCFPAGLDDHDALLAAVREEGDPVAASLLGMLLFDVGRREDALELWEDAIRAGSEEPLLHRNAGLASYNIAHDDARAVEHYDRAIELDPDDARLLFERDQLAARLGETDEERLERLTLRYDVVVARDDLVVEYAELLVRTGQPEDALALLEERSFQPWEGGEGRVLGAWDHARAALGLPIVDPPLSLGEGRPLYAAPAARRADGEVDYFATSLPDLLLFSRE</sequence>
<organism evidence="2 3">
    <name type="scientific">Microbacterium pumilum</name>
    <dbReference type="NCBI Taxonomy" id="344165"/>
    <lineage>
        <taxon>Bacteria</taxon>
        <taxon>Bacillati</taxon>
        <taxon>Actinomycetota</taxon>
        <taxon>Actinomycetes</taxon>
        <taxon>Micrococcales</taxon>
        <taxon>Microbacteriaceae</taxon>
        <taxon>Microbacterium</taxon>
    </lineage>
</organism>
<evidence type="ECO:0000259" key="1">
    <source>
        <dbReference type="Pfam" id="PF17128"/>
    </source>
</evidence>
<evidence type="ECO:0000313" key="3">
    <source>
        <dbReference type="Proteomes" id="UP001500326"/>
    </source>
</evidence>
<gene>
    <name evidence="2" type="ORF">GCM10009777_00150</name>
</gene>
<accession>A0ABP5D0N0</accession>
<dbReference type="InterPro" id="IPR011990">
    <property type="entry name" value="TPR-like_helical_dom_sf"/>
</dbReference>
<evidence type="ECO:0000313" key="2">
    <source>
        <dbReference type="EMBL" id="GAA1972172.1"/>
    </source>
</evidence>
<dbReference type="Pfam" id="PF13432">
    <property type="entry name" value="TPR_16"/>
    <property type="match status" value="1"/>
</dbReference>
<comment type="caution">
    <text evidence="2">The sequence shown here is derived from an EMBL/GenBank/DDBJ whole genome shotgun (WGS) entry which is preliminary data.</text>
</comment>
<dbReference type="RefSeq" id="WP_344057323.1">
    <property type="nucleotide sequence ID" value="NZ_BAAAOH010000001.1"/>
</dbReference>
<feature type="domain" description="DUF5107" evidence="1">
    <location>
        <begin position="72"/>
        <end position="383"/>
    </location>
</feature>